<reference evidence="3" key="1">
    <citation type="journal article" date="2019" name="Int. J. Syst. Evol. Microbiol.">
        <title>The Global Catalogue of Microorganisms (GCM) 10K type strain sequencing project: providing services to taxonomists for standard genome sequencing and annotation.</title>
        <authorList>
            <consortium name="The Broad Institute Genomics Platform"/>
            <consortium name="The Broad Institute Genome Sequencing Center for Infectious Disease"/>
            <person name="Wu L."/>
            <person name="Ma J."/>
        </authorList>
    </citation>
    <scope>NUCLEOTIDE SEQUENCE [LARGE SCALE GENOMIC DNA]</scope>
    <source>
        <strain evidence="3">KCTC 42805</strain>
    </source>
</reference>
<accession>A0ABW5M224</accession>
<evidence type="ECO:0000313" key="3">
    <source>
        <dbReference type="Proteomes" id="UP001597469"/>
    </source>
</evidence>
<proteinExistence type="predicted"/>
<gene>
    <name evidence="2" type="ORF">ACFSUS_06825</name>
</gene>
<organism evidence="2 3">
    <name type="scientific">Spirosoma soli</name>
    <dbReference type="NCBI Taxonomy" id="1770529"/>
    <lineage>
        <taxon>Bacteria</taxon>
        <taxon>Pseudomonadati</taxon>
        <taxon>Bacteroidota</taxon>
        <taxon>Cytophagia</taxon>
        <taxon>Cytophagales</taxon>
        <taxon>Cytophagaceae</taxon>
        <taxon>Spirosoma</taxon>
    </lineage>
</organism>
<dbReference type="Proteomes" id="UP001597469">
    <property type="component" value="Unassembled WGS sequence"/>
</dbReference>
<keyword evidence="1" id="KW-0812">Transmembrane</keyword>
<comment type="caution">
    <text evidence="2">The sequence shown here is derived from an EMBL/GenBank/DDBJ whole genome shotgun (WGS) entry which is preliminary data.</text>
</comment>
<evidence type="ECO:0000256" key="1">
    <source>
        <dbReference type="SAM" id="Phobius"/>
    </source>
</evidence>
<dbReference type="Gene3D" id="1.10.150.20">
    <property type="entry name" value="5' to 3' exonuclease, C-terminal subdomain"/>
    <property type="match status" value="1"/>
</dbReference>
<keyword evidence="3" id="KW-1185">Reference proteome</keyword>
<sequence>MFGLDPFSRPVAIGEIVLLLSLAAFVGWLLGRLVLAGRIRSLRASIANKEAELTECRRSKTIGIVNETGGADTSRPEPVTELTSAYVTADPLQPALAHDDTPQLITEELSEKQSVPVEIPPMAAPIPEAPTVFMPSTIAGGTSVGNSEAAVLSRIAARVGELNFDRIGRATAAEADDLKDIIGIGPFLERKLHSLGIFTYRQIANFTKEDVNKVNEIIEFFPGRIERDNWVEQSKAFHERKYGARN</sequence>
<name>A0ABW5M224_9BACT</name>
<keyword evidence="1" id="KW-0472">Membrane</keyword>
<protein>
    <recommendedName>
        <fullName evidence="4">DUF4332 domain-containing protein</fullName>
    </recommendedName>
</protein>
<keyword evidence="1" id="KW-1133">Transmembrane helix</keyword>
<evidence type="ECO:0000313" key="2">
    <source>
        <dbReference type="EMBL" id="MFD2570341.1"/>
    </source>
</evidence>
<dbReference type="EMBL" id="JBHULN010000003">
    <property type="protein sequence ID" value="MFD2570341.1"/>
    <property type="molecule type" value="Genomic_DNA"/>
</dbReference>
<feature type="transmembrane region" description="Helical" evidence="1">
    <location>
        <begin position="12"/>
        <end position="35"/>
    </location>
</feature>
<dbReference type="RefSeq" id="WP_381520932.1">
    <property type="nucleotide sequence ID" value="NZ_JBHULN010000003.1"/>
</dbReference>
<evidence type="ECO:0008006" key="4">
    <source>
        <dbReference type="Google" id="ProtNLM"/>
    </source>
</evidence>